<evidence type="ECO:0000313" key="2">
    <source>
        <dbReference type="EMBL" id="GAH19465.1"/>
    </source>
</evidence>
<dbReference type="AlphaFoldDB" id="X1EGL4"/>
<feature type="domain" description="Mannosylglycerate hydrolase MGH1-like glycoside hydrolase" evidence="1">
    <location>
        <begin position="3"/>
        <end position="53"/>
    </location>
</feature>
<dbReference type="InterPro" id="IPR054491">
    <property type="entry name" value="MGH1-like_GH"/>
</dbReference>
<gene>
    <name evidence="2" type="ORF">S03H2_06675</name>
</gene>
<proteinExistence type="predicted"/>
<dbReference type="Gene3D" id="1.50.10.10">
    <property type="match status" value="1"/>
</dbReference>
<dbReference type="Pfam" id="PF22422">
    <property type="entry name" value="MGH1-like_GH"/>
    <property type="match status" value="1"/>
</dbReference>
<organism evidence="2">
    <name type="scientific">marine sediment metagenome</name>
    <dbReference type="NCBI Taxonomy" id="412755"/>
    <lineage>
        <taxon>unclassified sequences</taxon>
        <taxon>metagenomes</taxon>
        <taxon>ecological metagenomes</taxon>
    </lineage>
</organism>
<name>X1EGL4_9ZZZZ</name>
<dbReference type="InterPro" id="IPR012341">
    <property type="entry name" value="6hp_glycosidase-like_sf"/>
</dbReference>
<sequence length="61" mass="7024">KFLLWNGLKRHNETKIAEELTEKTLNLIKKSGFREFYNPIIGEGGGAENFGWSTLILLMQK</sequence>
<feature type="non-terminal residue" evidence="2">
    <location>
        <position position="1"/>
    </location>
</feature>
<dbReference type="SUPFAM" id="SSF48208">
    <property type="entry name" value="Six-hairpin glycosidases"/>
    <property type="match status" value="1"/>
</dbReference>
<evidence type="ECO:0000259" key="1">
    <source>
        <dbReference type="Pfam" id="PF22422"/>
    </source>
</evidence>
<reference evidence="2" key="1">
    <citation type="journal article" date="2014" name="Front. Microbiol.">
        <title>High frequency of phylogenetically diverse reductive dehalogenase-homologous genes in deep subseafloor sedimentary metagenomes.</title>
        <authorList>
            <person name="Kawai M."/>
            <person name="Futagami T."/>
            <person name="Toyoda A."/>
            <person name="Takaki Y."/>
            <person name="Nishi S."/>
            <person name="Hori S."/>
            <person name="Arai W."/>
            <person name="Tsubouchi T."/>
            <person name="Morono Y."/>
            <person name="Uchiyama I."/>
            <person name="Ito T."/>
            <person name="Fujiyama A."/>
            <person name="Inagaki F."/>
            <person name="Takami H."/>
        </authorList>
    </citation>
    <scope>NUCLEOTIDE SEQUENCE</scope>
    <source>
        <strain evidence="2">Expedition CK06-06</strain>
    </source>
</reference>
<dbReference type="GO" id="GO:0005975">
    <property type="term" value="P:carbohydrate metabolic process"/>
    <property type="evidence" value="ECO:0007669"/>
    <property type="project" value="InterPro"/>
</dbReference>
<dbReference type="InterPro" id="IPR008928">
    <property type="entry name" value="6-hairpin_glycosidase_sf"/>
</dbReference>
<comment type="caution">
    <text evidence="2">The sequence shown here is derived from an EMBL/GenBank/DDBJ whole genome shotgun (WGS) entry which is preliminary data.</text>
</comment>
<accession>X1EGL4</accession>
<dbReference type="EMBL" id="BARU01002963">
    <property type="protein sequence ID" value="GAH19465.1"/>
    <property type="molecule type" value="Genomic_DNA"/>
</dbReference>
<protein>
    <recommendedName>
        <fullName evidence="1">Mannosylglycerate hydrolase MGH1-like glycoside hydrolase domain-containing protein</fullName>
    </recommendedName>
</protein>